<dbReference type="Gene3D" id="2.130.10.10">
    <property type="entry name" value="YVTN repeat-like/Quinoprotein amine dehydrogenase"/>
    <property type="match status" value="1"/>
</dbReference>
<gene>
    <name evidence="1" type="ORF">JRV97_02650</name>
</gene>
<reference evidence="1 2" key="1">
    <citation type="submission" date="2021-02" db="EMBL/GenBank/DDBJ databases">
        <title>Characterization of Marinitoga sp. nov. str. BP5-C20A.</title>
        <authorList>
            <person name="Erauso G."/>
            <person name="Postec A."/>
        </authorList>
    </citation>
    <scope>NUCLEOTIDE SEQUENCE [LARGE SCALE GENOMIC DNA]</scope>
    <source>
        <strain evidence="1 2">BP5-C20A</strain>
    </source>
</reference>
<dbReference type="InterPro" id="IPR036322">
    <property type="entry name" value="WD40_repeat_dom_sf"/>
</dbReference>
<dbReference type="InterPro" id="IPR011047">
    <property type="entry name" value="Quinoprotein_ADH-like_sf"/>
</dbReference>
<name>A0ABY8PS67_9BACT</name>
<proteinExistence type="predicted"/>
<organism evidence="1 2">
    <name type="scientific">Marinitoga aeolica</name>
    <dbReference type="NCBI Taxonomy" id="2809031"/>
    <lineage>
        <taxon>Bacteria</taxon>
        <taxon>Thermotogati</taxon>
        <taxon>Thermotogota</taxon>
        <taxon>Thermotogae</taxon>
        <taxon>Petrotogales</taxon>
        <taxon>Petrotogaceae</taxon>
        <taxon>Marinitoga</taxon>
    </lineage>
</organism>
<evidence type="ECO:0008006" key="3">
    <source>
        <dbReference type="Google" id="ProtNLM"/>
    </source>
</evidence>
<sequence>MGKMKKMVLFLFIVLVAIISFGIDYHLIKRNEFILDNIKKYAEKNWPKVETKNLEIYFENDNEFSKYAWIVAQKEQEFLDRMFSFFNIGNVKKKAKVFILKDNELSAIMKVSGLAIRGEEIYTTPSVLRHELVHFVESQFPYEKYGKNYKKGNINSEILVEAIPQYFSSEYSTAYLNFIFKYGKLLNFENSKEILNEMSKNNNIYRYGPSFFEYLLSKYSIEEIKNLYVNLFTNVEEITGMNFDELVKDWIRWVREYKNNEFNGIYAHYYFYYLYYDKYIVPNIELQNIYNFKTDDKVTVYRNDIIRHTNNYIEIINPIKKEYKLFKGKYILDENEKYVITYDIISDIFELKIYDRETQKLLDIFTLENYRNKFPIGKIISNFITISNGKFLFFYNMYAKKIEKTIPYENIETIKNINDKIIIGKSDGTIDIIKDYSVQNTIKISDWFIKKILLTNKYLVVTSGFNKITFLDKDTYETVKVLYPENDYISTITSKNNYIYVLYLSGKILKINLNDFNIIKSINVGRVAYPEMGYLTDNLFIKYIDGYLRFYSLDNDIEENREYYKRFKNLKVFPDYIENAKSFYESDDVIVSYNKIGDYEIIENEFCEVAIRKNNKEILNIELYDYISNIKIEKDKLFISTVDGEVRVYDLKSKKLLFKKQTYQVAAEFDGDYIYYGNKDKEIVKYDYKNKNEIKKYYGSLGFLVEIKRDFSNKIMISYYSKDKFRNFSNTPSNKVIFHYNDGEKYLKSIITTYPIKKIIPYKNSYKILIEDINSNLFVYNILNGDMEKIIHHFFRKIVSIDINKNKLIMTDGKFIIIKDLKTGEEIKRYLVDKGYVNFVKWISENEFIYIQEYEIYKVKLYQ</sequence>
<accession>A0ABY8PS67</accession>
<evidence type="ECO:0000313" key="2">
    <source>
        <dbReference type="Proteomes" id="UP001232493"/>
    </source>
</evidence>
<evidence type="ECO:0000313" key="1">
    <source>
        <dbReference type="EMBL" id="WGS65476.1"/>
    </source>
</evidence>
<dbReference type="Proteomes" id="UP001232493">
    <property type="component" value="Chromosome"/>
</dbReference>
<dbReference type="SUPFAM" id="SSF50978">
    <property type="entry name" value="WD40 repeat-like"/>
    <property type="match status" value="1"/>
</dbReference>
<protein>
    <recommendedName>
        <fullName evidence="3">Peptidase MA-like domain-containing protein</fullName>
    </recommendedName>
</protein>
<dbReference type="SUPFAM" id="SSF50998">
    <property type="entry name" value="Quinoprotein alcohol dehydrogenase-like"/>
    <property type="match status" value="1"/>
</dbReference>
<dbReference type="EMBL" id="CP069362">
    <property type="protein sequence ID" value="WGS65476.1"/>
    <property type="molecule type" value="Genomic_DNA"/>
</dbReference>
<dbReference type="InterPro" id="IPR015943">
    <property type="entry name" value="WD40/YVTN_repeat-like_dom_sf"/>
</dbReference>
<keyword evidence="2" id="KW-1185">Reference proteome</keyword>
<dbReference type="RefSeq" id="WP_280999940.1">
    <property type="nucleotide sequence ID" value="NZ_CP069362.1"/>
</dbReference>